<dbReference type="Pfam" id="PF12274">
    <property type="entry name" value="DUF3615"/>
    <property type="match status" value="1"/>
</dbReference>
<organism evidence="3 4">
    <name type="scientific">Populus tomentosa</name>
    <name type="common">Chinese white poplar</name>
    <dbReference type="NCBI Taxonomy" id="118781"/>
    <lineage>
        <taxon>Eukaryota</taxon>
        <taxon>Viridiplantae</taxon>
        <taxon>Streptophyta</taxon>
        <taxon>Embryophyta</taxon>
        <taxon>Tracheophyta</taxon>
        <taxon>Spermatophyta</taxon>
        <taxon>Magnoliopsida</taxon>
        <taxon>eudicotyledons</taxon>
        <taxon>Gunneridae</taxon>
        <taxon>Pentapetalae</taxon>
        <taxon>rosids</taxon>
        <taxon>fabids</taxon>
        <taxon>Malpighiales</taxon>
        <taxon>Salicaceae</taxon>
        <taxon>Saliceae</taxon>
        <taxon>Populus</taxon>
    </lineage>
</organism>
<dbReference type="PANTHER" id="PTHR34710:SF20">
    <property type="entry name" value="OS10G0550200 PROTEIN"/>
    <property type="match status" value="1"/>
</dbReference>
<dbReference type="PANTHER" id="PTHR34710">
    <property type="entry name" value="OS03G0834100 PROTEIN"/>
    <property type="match status" value="1"/>
</dbReference>
<dbReference type="AlphaFoldDB" id="A0A8X8DLR9"/>
<keyword evidence="1" id="KW-0812">Transmembrane</keyword>
<accession>A0A8X8DLR9</accession>
<comment type="caution">
    <text evidence="3">The sequence shown here is derived from an EMBL/GenBank/DDBJ whole genome shotgun (WGS) entry which is preliminary data.</text>
</comment>
<feature type="transmembrane region" description="Helical" evidence="1">
    <location>
        <begin position="154"/>
        <end position="172"/>
    </location>
</feature>
<dbReference type="InterPro" id="IPR022059">
    <property type="entry name" value="DUF3615"/>
</dbReference>
<sequence length="198" mass="22911">MGDVQGKRKGDPDIERVLGIQTREDQLGFCEKRNDLLKYTRSAEKGIKFHNKKHKGAKFKLVEIISACSFFSMGVWEHINFTASEDDKSLKLFFAELSHGEAHWGRNHNTEAEKVTACCLLEEGELCISFVPSYSHSGGFVYARIIFYHYIHKILYYCFWFVYLFIIIIGSTKDYCGFCPHENKVHHPLQGFTAGIRW</sequence>
<protein>
    <recommendedName>
        <fullName evidence="2">DUF3615 domain-containing protein</fullName>
    </recommendedName>
</protein>
<evidence type="ECO:0000313" key="4">
    <source>
        <dbReference type="Proteomes" id="UP000886885"/>
    </source>
</evidence>
<keyword evidence="1" id="KW-0472">Membrane</keyword>
<dbReference type="Proteomes" id="UP000886885">
    <property type="component" value="Chromosome 1A"/>
</dbReference>
<evidence type="ECO:0000256" key="1">
    <source>
        <dbReference type="SAM" id="Phobius"/>
    </source>
</evidence>
<dbReference type="EMBL" id="JAAWWB010000001">
    <property type="protein sequence ID" value="KAG6794261.1"/>
    <property type="molecule type" value="Genomic_DNA"/>
</dbReference>
<proteinExistence type="predicted"/>
<evidence type="ECO:0000259" key="2">
    <source>
        <dbReference type="Pfam" id="PF12274"/>
    </source>
</evidence>
<evidence type="ECO:0000313" key="3">
    <source>
        <dbReference type="EMBL" id="KAG6794261.1"/>
    </source>
</evidence>
<gene>
    <name evidence="3" type="ORF">POTOM_003500</name>
</gene>
<keyword evidence="4" id="KW-1185">Reference proteome</keyword>
<keyword evidence="1" id="KW-1133">Transmembrane helix</keyword>
<dbReference type="OrthoDB" id="854109at2759"/>
<name>A0A8X8DLR9_POPTO</name>
<reference evidence="3" key="1">
    <citation type="journal article" date="2020" name="bioRxiv">
        <title>Hybrid origin of Populus tomentosa Carr. identified through genome sequencing and phylogenomic analysis.</title>
        <authorList>
            <person name="An X."/>
            <person name="Gao K."/>
            <person name="Chen Z."/>
            <person name="Li J."/>
            <person name="Yang X."/>
            <person name="Yang X."/>
            <person name="Zhou J."/>
            <person name="Guo T."/>
            <person name="Zhao T."/>
            <person name="Huang S."/>
            <person name="Miao D."/>
            <person name="Khan W.U."/>
            <person name="Rao P."/>
            <person name="Ye M."/>
            <person name="Lei B."/>
            <person name="Liao W."/>
            <person name="Wang J."/>
            <person name="Ji L."/>
            <person name="Li Y."/>
            <person name="Guo B."/>
            <person name="Mustafa N.S."/>
            <person name="Li S."/>
            <person name="Yun Q."/>
            <person name="Keller S.R."/>
            <person name="Mao J."/>
            <person name="Zhang R."/>
            <person name="Strauss S.H."/>
        </authorList>
    </citation>
    <scope>NUCLEOTIDE SEQUENCE</scope>
    <source>
        <strain evidence="3">GM15</strain>
        <tissue evidence="3">Leaf</tissue>
    </source>
</reference>
<feature type="domain" description="DUF3615" evidence="2">
    <location>
        <begin position="48"/>
        <end position="188"/>
    </location>
</feature>